<reference evidence="2 3" key="1">
    <citation type="journal article" date="2019" name="Sci. Rep.">
        <title>A high-quality genome of Eragrostis curvula grass provides insights into Poaceae evolution and supports new strategies to enhance forage quality.</title>
        <authorList>
            <person name="Carballo J."/>
            <person name="Santos B.A.C.M."/>
            <person name="Zappacosta D."/>
            <person name="Garbus I."/>
            <person name="Selva J.P."/>
            <person name="Gallo C.A."/>
            <person name="Diaz A."/>
            <person name="Albertini E."/>
            <person name="Caccamo M."/>
            <person name="Echenique V."/>
        </authorList>
    </citation>
    <scope>NUCLEOTIDE SEQUENCE [LARGE SCALE GENOMIC DNA]</scope>
    <source>
        <strain evidence="3">cv. Victoria</strain>
        <tissue evidence="2">Leaf</tissue>
    </source>
</reference>
<sequence>MAAGTSCRTCCRDQVSSPCCLGGLPRRSRRLRRRIDGVDLISALPDDLLLQILARLGCARAAAHTSLLVRRWRGLWTRLPELTFHNICPDPLDAALAQVSGPAVSLLDISLGYNHPPAPARIASLLRAAQRLLPAELHVCLWGKTPRSGNATHVVELPCFNRATLIWLNIRQVVRFTLPKGNFTALEVLLLTSCQIDLADLLRRCSRLRRLEIYSWPHNSIVVHSPSVEELHVHTYQRCQRLDIVAPSLKKLHFDADSGISDEFALSYSAPAVEELSWNCECPSSIVGFGQFWWLGNLDLATSKPLGPKEHTIDGENTCLQLQQQPHDILGGAVQNIEKQLFQSLTAKVVTMELEIVERGHAYGAMVLHLLGFCTSIQKLMVKLYEGDNRCSVNCPCDQSNSWRSQSVSLTNLKEVEFQGFKGEDHEIELLKVVFRSATMLETLIVKWSNKISPSGNGCMEIRNILKAYPSVKCKHVWGAVFLFVLD</sequence>
<dbReference type="Gene3D" id="3.80.10.10">
    <property type="entry name" value="Ribonuclease Inhibitor"/>
    <property type="match status" value="1"/>
</dbReference>
<comment type="caution">
    <text evidence="2">The sequence shown here is derived from an EMBL/GenBank/DDBJ whole genome shotgun (WGS) entry which is preliminary data.</text>
</comment>
<gene>
    <name evidence="2" type="ORF">EJB05_12579</name>
</gene>
<dbReference type="SUPFAM" id="SSF52047">
    <property type="entry name" value="RNI-like"/>
    <property type="match status" value="1"/>
</dbReference>
<keyword evidence="3" id="KW-1185">Reference proteome</keyword>
<name>A0A5J9VRZ3_9POAL</name>
<dbReference type="PANTHER" id="PTHR34709">
    <property type="entry name" value="OS10G0396666 PROTEIN"/>
    <property type="match status" value="1"/>
</dbReference>
<dbReference type="AlphaFoldDB" id="A0A5J9VRZ3"/>
<proteinExistence type="predicted"/>
<dbReference type="InterPro" id="IPR032675">
    <property type="entry name" value="LRR_dom_sf"/>
</dbReference>
<dbReference type="SUPFAM" id="SSF81383">
    <property type="entry name" value="F-box domain"/>
    <property type="match status" value="1"/>
</dbReference>
<evidence type="ECO:0000313" key="3">
    <source>
        <dbReference type="Proteomes" id="UP000324897"/>
    </source>
</evidence>
<dbReference type="Pfam" id="PF08387">
    <property type="entry name" value="FBD"/>
    <property type="match status" value="1"/>
</dbReference>
<feature type="domain" description="FBD" evidence="1">
    <location>
        <begin position="410"/>
        <end position="445"/>
    </location>
</feature>
<dbReference type="EMBL" id="RWGY01000007">
    <property type="protein sequence ID" value="TVU39172.1"/>
    <property type="molecule type" value="Genomic_DNA"/>
</dbReference>
<feature type="non-terminal residue" evidence="2">
    <location>
        <position position="1"/>
    </location>
</feature>
<organism evidence="2 3">
    <name type="scientific">Eragrostis curvula</name>
    <name type="common">weeping love grass</name>
    <dbReference type="NCBI Taxonomy" id="38414"/>
    <lineage>
        <taxon>Eukaryota</taxon>
        <taxon>Viridiplantae</taxon>
        <taxon>Streptophyta</taxon>
        <taxon>Embryophyta</taxon>
        <taxon>Tracheophyta</taxon>
        <taxon>Spermatophyta</taxon>
        <taxon>Magnoliopsida</taxon>
        <taxon>Liliopsida</taxon>
        <taxon>Poales</taxon>
        <taxon>Poaceae</taxon>
        <taxon>PACMAD clade</taxon>
        <taxon>Chloridoideae</taxon>
        <taxon>Eragrostideae</taxon>
        <taxon>Eragrostidinae</taxon>
        <taxon>Eragrostis</taxon>
    </lineage>
</organism>
<protein>
    <recommendedName>
        <fullName evidence="1">FBD domain-containing protein</fullName>
    </recommendedName>
</protein>
<dbReference type="Proteomes" id="UP000324897">
    <property type="component" value="Chromosome 4"/>
</dbReference>
<evidence type="ECO:0000313" key="2">
    <source>
        <dbReference type="EMBL" id="TVU39172.1"/>
    </source>
</evidence>
<dbReference type="InterPro" id="IPR036047">
    <property type="entry name" value="F-box-like_dom_sf"/>
</dbReference>
<dbReference type="InterPro" id="IPR055312">
    <property type="entry name" value="FBL15-like"/>
</dbReference>
<accession>A0A5J9VRZ3</accession>
<dbReference type="PANTHER" id="PTHR34709:SF62">
    <property type="entry name" value="OS12G0545400 PROTEIN"/>
    <property type="match status" value="1"/>
</dbReference>
<evidence type="ECO:0000259" key="1">
    <source>
        <dbReference type="Pfam" id="PF08387"/>
    </source>
</evidence>
<dbReference type="Gramene" id="TVU39172">
    <property type="protein sequence ID" value="TVU39172"/>
    <property type="gene ID" value="EJB05_12579"/>
</dbReference>
<dbReference type="InterPro" id="IPR006566">
    <property type="entry name" value="FBD"/>
</dbReference>
<dbReference type="OrthoDB" id="676351at2759"/>